<dbReference type="Proteomes" id="UP000198367">
    <property type="component" value="Chromosome"/>
</dbReference>
<proteinExistence type="predicted"/>
<reference evidence="3 4" key="1">
    <citation type="submission" date="2017-07" db="EMBL/GenBank/DDBJ databases">
        <title>Phenotypical and genomic characterization of a clinical isolate of Shewanella bicestrii sp. nov. producing an extended-spectrum beta-lactamase and a new oxacillinase variant.</title>
        <authorList>
            <person name="Jousset A.B."/>
            <person name="Bonnin R.A."/>
            <person name="Girlich D."/>
            <person name="Dabos L."/>
            <person name="Potron A."/>
            <person name="Dortet L."/>
            <person name="Glaser P."/>
            <person name="Naas T."/>
        </authorList>
    </citation>
    <scope>NUCLEOTIDE SEQUENCE [LARGE SCALE GENOMIC DNA]</scope>
    <source>
        <strain evidence="3 4">JAB-1</strain>
    </source>
</reference>
<dbReference type="EMBL" id="CP022358">
    <property type="protein sequence ID" value="ASK69791.1"/>
    <property type="molecule type" value="Genomic_DNA"/>
</dbReference>
<keyword evidence="2" id="KW-0812">Transmembrane</keyword>
<accession>A0A220UPD2</accession>
<organism evidence="3 4">
    <name type="scientific">Shewanella bicestrii</name>
    <dbReference type="NCBI Taxonomy" id="2018305"/>
    <lineage>
        <taxon>Bacteria</taxon>
        <taxon>Pseudomonadati</taxon>
        <taxon>Pseudomonadota</taxon>
        <taxon>Gammaproteobacteria</taxon>
        <taxon>Alteromonadales</taxon>
        <taxon>Shewanellaceae</taxon>
        <taxon>Shewanella</taxon>
    </lineage>
</organism>
<feature type="region of interest" description="Disordered" evidence="1">
    <location>
        <begin position="175"/>
        <end position="197"/>
    </location>
</feature>
<evidence type="ECO:0000256" key="2">
    <source>
        <dbReference type="SAM" id="Phobius"/>
    </source>
</evidence>
<evidence type="ECO:0000313" key="3">
    <source>
        <dbReference type="EMBL" id="ASK69791.1"/>
    </source>
</evidence>
<keyword evidence="2" id="KW-1133">Transmembrane helix</keyword>
<protein>
    <recommendedName>
        <fullName evidence="5">DUF4381 domain-containing protein</fullName>
    </recommendedName>
</protein>
<sequence length="197" mass="21329">MNPQTLNPALDKAATPNPALADLQDIILPDPIGAWPWAIGYWLALAILLVLLIAAILWLKKRAAYLAPKKAAQGLFAALDPHSSQYPSDVNQLLKRTALSYLPREVIAKLDGPAWATWLDSHLPAKQRGRIGPLLEKRHQAKPLSAEEALELQALARSWFASKAKLSAPIMHTLSSQSSSSSAVLTPAPAKPAEEQC</sequence>
<keyword evidence="4" id="KW-1185">Reference proteome</keyword>
<evidence type="ECO:0008006" key="5">
    <source>
        <dbReference type="Google" id="ProtNLM"/>
    </source>
</evidence>
<dbReference type="Pfam" id="PF14316">
    <property type="entry name" value="DUF4381"/>
    <property type="match status" value="1"/>
</dbReference>
<dbReference type="KEGG" id="sbj:CF168_13485"/>
<gene>
    <name evidence="3" type="ORF">CF168_13485</name>
</gene>
<dbReference type="AlphaFoldDB" id="A0A220UPD2"/>
<evidence type="ECO:0000313" key="4">
    <source>
        <dbReference type="Proteomes" id="UP000198367"/>
    </source>
</evidence>
<dbReference type="RefSeq" id="WP_089068131.1">
    <property type="nucleotide sequence ID" value="NZ_CP022358.1"/>
</dbReference>
<dbReference type="InterPro" id="IPR025489">
    <property type="entry name" value="DUF4381"/>
</dbReference>
<evidence type="ECO:0000256" key="1">
    <source>
        <dbReference type="SAM" id="MobiDB-lite"/>
    </source>
</evidence>
<name>A0A220UPD2_9GAMM</name>
<keyword evidence="2" id="KW-0472">Membrane</keyword>
<feature type="transmembrane region" description="Helical" evidence="2">
    <location>
        <begin position="39"/>
        <end position="59"/>
    </location>
</feature>